<organism evidence="8 9">
    <name type="scientific">Stylosanthes scabra</name>
    <dbReference type="NCBI Taxonomy" id="79078"/>
    <lineage>
        <taxon>Eukaryota</taxon>
        <taxon>Viridiplantae</taxon>
        <taxon>Streptophyta</taxon>
        <taxon>Embryophyta</taxon>
        <taxon>Tracheophyta</taxon>
        <taxon>Spermatophyta</taxon>
        <taxon>Magnoliopsida</taxon>
        <taxon>eudicotyledons</taxon>
        <taxon>Gunneridae</taxon>
        <taxon>Pentapetalae</taxon>
        <taxon>rosids</taxon>
        <taxon>fabids</taxon>
        <taxon>Fabales</taxon>
        <taxon>Fabaceae</taxon>
        <taxon>Papilionoideae</taxon>
        <taxon>50 kb inversion clade</taxon>
        <taxon>dalbergioids sensu lato</taxon>
        <taxon>Dalbergieae</taxon>
        <taxon>Pterocarpus clade</taxon>
        <taxon>Stylosanthes</taxon>
    </lineage>
</organism>
<proteinExistence type="inferred from homology"/>
<evidence type="ECO:0000256" key="3">
    <source>
        <dbReference type="ARBA" id="ARBA00022692"/>
    </source>
</evidence>
<evidence type="ECO:0000313" key="8">
    <source>
        <dbReference type="EMBL" id="MED6207754.1"/>
    </source>
</evidence>
<keyword evidence="5" id="KW-1133">Transmembrane helix</keyword>
<keyword evidence="4" id="KW-0999">Mitochondrion inner membrane</keyword>
<dbReference type="PANTHER" id="PTHR10485">
    <property type="entry name" value="MITOCHONDRIAL IMPORT INNER MEMBRANE TRANSLOCASE SUBUNIT TIM-17"/>
    <property type="match status" value="1"/>
</dbReference>
<keyword evidence="7" id="KW-0472">Membrane</keyword>
<evidence type="ECO:0000256" key="4">
    <source>
        <dbReference type="ARBA" id="ARBA00022792"/>
    </source>
</evidence>
<evidence type="ECO:0000256" key="6">
    <source>
        <dbReference type="ARBA" id="ARBA00023128"/>
    </source>
</evidence>
<name>A0ABU6YCG4_9FABA</name>
<sequence length="162" mass="17600">MCTCPLTLRDPGRIEAWVDEAITSAGFGFQMGLIVGSPFHFFKSLCNSPTHIAAACNAVRLNAPRVGGKVAAWFVLYSASHYALMSARHRDDPWNRVFAPAISSGLLSLCHRSVRASARFAVFGGVLGAAQEVGIIMASKFLDDRKHQKTMRDFNKSLAKGT</sequence>
<keyword evidence="9" id="KW-1185">Reference proteome</keyword>
<dbReference type="Proteomes" id="UP001341840">
    <property type="component" value="Unassembled WGS sequence"/>
</dbReference>
<comment type="caution">
    <text evidence="8">The sequence shown here is derived from an EMBL/GenBank/DDBJ whole genome shotgun (WGS) entry which is preliminary data.</text>
</comment>
<protein>
    <submittedName>
        <fullName evidence="8">Uncharacterized protein</fullName>
    </submittedName>
</protein>
<gene>
    <name evidence="8" type="ORF">PIB30_038664</name>
</gene>
<dbReference type="PANTHER" id="PTHR10485:SF24">
    <property type="entry name" value="MITOCHONDRIAL IMPORT INNER MEMBRANE TRANSLOCASE SUBUNIT TIM22"/>
    <property type="match status" value="1"/>
</dbReference>
<evidence type="ECO:0000256" key="2">
    <source>
        <dbReference type="ARBA" id="ARBA00008444"/>
    </source>
</evidence>
<evidence type="ECO:0000256" key="5">
    <source>
        <dbReference type="ARBA" id="ARBA00022989"/>
    </source>
</evidence>
<reference evidence="8 9" key="1">
    <citation type="journal article" date="2023" name="Plants (Basel)">
        <title>Bridging the Gap: Combining Genomics and Transcriptomics Approaches to Understand Stylosanthes scabra, an Orphan Legume from the Brazilian Caatinga.</title>
        <authorList>
            <person name="Ferreira-Neto J.R.C."/>
            <person name="da Silva M.D."/>
            <person name="Binneck E."/>
            <person name="de Melo N.F."/>
            <person name="da Silva R.H."/>
            <person name="de Melo A.L.T.M."/>
            <person name="Pandolfi V."/>
            <person name="Bustamante F.O."/>
            <person name="Brasileiro-Vidal A.C."/>
            <person name="Benko-Iseppon A.M."/>
        </authorList>
    </citation>
    <scope>NUCLEOTIDE SEQUENCE [LARGE SCALE GENOMIC DNA]</scope>
    <source>
        <tissue evidence="8">Leaves</tissue>
    </source>
</reference>
<keyword evidence="6" id="KW-0496">Mitochondrion</keyword>
<keyword evidence="3" id="KW-0812">Transmembrane</keyword>
<dbReference type="EMBL" id="JASCZI010241856">
    <property type="protein sequence ID" value="MED6207754.1"/>
    <property type="molecule type" value="Genomic_DNA"/>
</dbReference>
<comment type="similarity">
    <text evidence="2">Belongs to the Tim17/Tim22/Tim23 family.</text>
</comment>
<evidence type="ECO:0000256" key="7">
    <source>
        <dbReference type="ARBA" id="ARBA00023136"/>
    </source>
</evidence>
<accession>A0ABU6YCG4</accession>
<comment type="subcellular location">
    <subcellularLocation>
        <location evidence="1">Mitochondrion inner membrane</location>
        <topology evidence="1">Multi-pass membrane protein</topology>
    </subcellularLocation>
</comment>
<evidence type="ECO:0000256" key="1">
    <source>
        <dbReference type="ARBA" id="ARBA00004448"/>
    </source>
</evidence>
<evidence type="ECO:0000313" key="9">
    <source>
        <dbReference type="Proteomes" id="UP001341840"/>
    </source>
</evidence>
<dbReference type="Pfam" id="PF02466">
    <property type="entry name" value="Tim17"/>
    <property type="match status" value="1"/>
</dbReference>